<name>A0AAN5D5K6_9BILA</name>
<reference evidence="2" key="1">
    <citation type="submission" date="2022-10" db="EMBL/GenBank/DDBJ databases">
        <title>Genome assembly of Pristionchus species.</title>
        <authorList>
            <person name="Yoshida K."/>
            <person name="Sommer R.J."/>
        </authorList>
    </citation>
    <scope>NUCLEOTIDE SEQUENCE [LARGE SCALE GENOMIC DNA]</scope>
    <source>
        <strain evidence="2">RS5460</strain>
    </source>
</reference>
<gene>
    <name evidence="1" type="ORF">PMAYCL1PPCAC_27019</name>
</gene>
<comment type="caution">
    <text evidence="1">The sequence shown here is derived from an EMBL/GenBank/DDBJ whole genome shotgun (WGS) entry which is preliminary data.</text>
</comment>
<organism evidence="1 2">
    <name type="scientific">Pristionchus mayeri</name>
    <dbReference type="NCBI Taxonomy" id="1317129"/>
    <lineage>
        <taxon>Eukaryota</taxon>
        <taxon>Metazoa</taxon>
        <taxon>Ecdysozoa</taxon>
        <taxon>Nematoda</taxon>
        <taxon>Chromadorea</taxon>
        <taxon>Rhabditida</taxon>
        <taxon>Rhabditina</taxon>
        <taxon>Diplogasteromorpha</taxon>
        <taxon>Diplogasteroidea</taxon>
        <taxon>Neodiplogasteridae</taxon>
        <taxon>Pristionchus</taxon>
    </lineage>
</organism>
<keyword evidence="2" id="KW-1185">Reference proteome</keyword>
<evidence type="ECO:0000313" key="2">
    <source>
        <dbReference type="Proteomes" id="UP001328107"/>
    </source>
</evidence>
<dbReference type="AlphaFoldDB" id="A0AAN5D5K6"/>
<sequence length="129" mass="15391">FINFLQSRAEMIEFMKSNASFSNFHDICDIAETMKSKIVDYIESSKWLHGDEISDFIREKIKERVSDIQIYHDFDEYDQNMTYILKMNRDLNELYFTNERKTGVVALDLLVGLRYAYDELFAMVENTKE</sequence>
<accession>A0AAN5D5K6</accession>
<dbReference type="Proteomes" id="UP001328107">
    <property type="component" value="Unassembled WGS sequence"/>
</dbReference>
<dbReference type="EMBL" id="BTRK01000006">
    <property type="protein sequence ID" value="GMR56824.1"/>
    <property type="molecule type" value="Genomic_DNA"/>
</dbReference>
<feature type="non-terminal residue" evidence="1">
    <location>
        <position position="1"/>
    </location>
</feature>
<feature type="non-terminal residue" evidence="1">
    <location>
        <position position="129"/>
    </location>
</feature>
<protein>
    <submittedName>
        <fullName evidence="1">Uncharacterized protein</fullName>
    </submittedName>
</protein>
<proteinExistence type="predicted"/>
<evidence type="ECO:0000313" key="1">
    <source>
        <dbReference type="EMBL" id="GMR56824.1"/>
    </source>
</evidence>